<dbReference type="InterPro" id="IPR021333">
    <property type="entry name" value="DUF2946"/>
</dbReference>
<evidence type="ECO:0008006" key="5">
    <source>
        <dbReference type="Google" id="ProtNLM"/>
    </source>
</evidence>
<name>A0A2I6S751_9RHOO</name>
<dbReference type="Proteomes" id="UP000242205">
    <property type="component" value="Chromosome"/>
</dbReference>
<organism evidence="3 4">
    <name type="scientific">Pseudazoarcus pumilus</name>
    <dbReference type="NCBI Taxonomy" id="2067960"/>
    <lineage>
        <taxon>Bacteria</taxon>
        <taxon>Pseudomonadati</taxon>
        <taxon>Pseudomonadota</taxon>
        <taxon>Betaproteobacteria</taxon>
        <taxon>Rhodocyclales</taxon>
        <taxon>Zoogloeaceae</taxon>
        <taxon>Pseudazoarcus</taxon>
    </lineage>
</organism>
<reference evidence="3 4" key="1">
    <citation type="submission" date="2018-01" db="EMBL/GenBank/DDBJ databases">
        <authorList>
            <person name="Fu G.-Y."/>
        </authorList>
    </citation>
    <scope>NUCLEOTIDE SEQUENCE [LARGE SCALE GENOMIC DNA]</scope>
    <source>
        <strain evidence="3 4">SY39</strain>
    </source>
</reference>
<dbReference type="Pfam" id="PF11162">
    <property type="entry name" value="DUF2946"/>
    <property type="match status" value="1"/>
</dbReference>
<evidence type="ECO:0000256" key="1">
    <source>
        <dbReference type="SAM" id="MobiDB-lite"/>
    </source>
</evidence>
<proteinExistence type="predicted"/>
<keyword evidence="4" id="KW-1185">Reference proteome</keyword>
<feature type="compositionally biased region" description="Low complexity" evidence="1">
    <location>
        <begin position="113"/>
        <end position="126"/>
    </location>
</feature>
<feature type="signal peptide" evidence="2">
    <location>
        <begin position="1"/>
        <end position="35"/>
    </location>
</feature>
<dbReference type="RefSeq" id="WP_102247162.1">
    <property type="nucleotide sequence ID" value="NZ_CP025682.1"/>
</dbReference>
<accession>A0A2I6S751</accession>
<keyword evidence="2" id="KW-0732">Signal</keyword>
<protein>
    <recommendedName>
        <fullName evidence="5">DUF2946 domain-containing protein</fullName>
    </recommendedName>
</protein>
<evidence type="ECO:0000313" key="4">
    <source>
        <dbReference type="Proteomes" id="UP000242205"/>
    </source>
</evidence>
<evidence type="ECO:0000256" key="2">
    <source>
        <dbReference type="SAM" id="SignalP"/>
    </source>
</evidence>
<feature type="region of interest" description="Disordered" evidence="1">
    <location>
        <begin position="105"/>
        <end position="126"/>
    </location>
</feature>
<dbReference type="EMBL" id="CP025682">
    <property type="protein sequence ID" value="AUN95096.1"/>
    <property type="molecule type" value="Genomic_DNA"/>
</dbReference>
<dbReference type="KEGG" id="atw:C0099_09195"/>
<dbReference type="AlphaFoldDB" id="A0A2I6S751"/>
<evidence type="ECO:0000313" key="3">
    <source>
        <dbReference type="EMBL" id="AUN95096.1"/>
    </source>
</evidence>
<sequence length="126" mass="12957">MRLSSRFLRLISRFALCAVLAAALLPGLGHGVAAAAAYPDWVEVCTPDGVQLRGAADDSAPGRAGLLSAHCALCLIPASDDYAEPTNGPLVRLVEGVLRTPAPHTSAHFPLDARSPAQARAPPAIG</sequence>
<feature type="chain" id="PRO_5014419931" description="DUF2946 domain-containing protein" evidence="2">
    <location>
        <begin position="36"/>
        <end position="126"/>
    </location>
</feature>
<gene>
    <name evidence="3" type="ORF">C0099_09195</name>
</gene>